<feature type="signal peptide" evidence="2">
    <location>
        <begin position="1"/>
        <end position="24"/>
    </location>
</feature>
<dbReference type="InterPro" id="IPR011989">
    <property type="entry name" value="ARM-like"/>
</dbReference>
<keyword evidence="1" id="KW-0802">TPR repeat</keyword>
<dbReference type="InterPro" id="IPR016024">
    <property type="entry name" value="ARM-type_fold"/>
</dbReference>
<dbReference type="KEGG" id="vta:B1356"/>
<evidence type="ECO:0000313" key="3">
    <source>
        <dbReference type="EMBL" id="SON52967.1"/>
    </source>
</evidence>
<dbReference type="EMBL" id="LT960612">
    <property type="protein sequence ID" value="SON52967.1"/>
    <property type="molecule type" value="Genomic_DNA"/>
</dbReference>
<dbReference type="SMART" id="SM00028">
    <property type="entry name" value="TPR"/>
    <property type="match status" value="3"/>
</dbReference>
<dbReference type="RefSeq" id="WP_102525083.1">
    <property type="nucleotide sequence ID" value="NZ_LT960612.1"/>
</dbReference>
<evidence type="ECO:0000313" key="4">
    <source>
        <dbReference type="Proteomes" id="UP000235828"/>
    </source>
</evidence>
<reference evidence="3 4" key="1">
    <citation type="submission" date="2017-10" db="EMBL/GenBank/DDBJ databases">
        <authorList>
            <person name="Banno H."/>
            <person name="Chua N.-H."/>
        </authorList>
    </citation>
    <scope>NUCLEOTIDE SEQUENCE [LARGE SCALE GENOMIC DNA]</scope>
    <source>
        <strain evidence="3">Vibrio tapetis CECT4600</strain>
    </source>
</reference>
<evidence type="ECO:0000256" key="1">
    <source>
        <dbReference type="PROSITE-ProRule" id="PRU00339"/>
    </source>
</evidence>
<evidence type="ECO:0000256" key="2">
    <source>
        <dbReference type="SAM" id="SignalP"/>
    </source>
</evidence>
<name>A0A2N8ZM46_9VIBR</name>
<keyword evidence="2" id="KW-0732">Signal</keyword>
<feature type="chain" id="PRO_5014660312" evidence="2">
    <location>
        <begin position="25"/>
        <end position="347"/>
    </location>
</feature>
<dbReference type="Pfam" id="PF14559">
    <property type="entry name" value="TPR_19"/>
    <property type="match status" value="1"/>
</dbReference>
<dbReference type="InterPro" id="IPR019734">
    <property type="entry name" value="TPR_rpt"/>
</dbReference>
<accession>A0A2N8ZM46</accession>
<gene>
    <name evidence="3" type="ORF">VTAP4600_B1356</name>
</gene>
<dbReference type="Gene3D" id="1.25.10.10">
    <property type="entry name" value="Leucine-rich Repeat Variant"/>
    <property type="match status" value="1"/>
</dbReference>
<keyword evidence="4" id="KW-1185">Reference proteome</keyword>
<sequence length="347" mass="38133">MKTSTASVVAAVVIAASASSPLYANEVSNTGSAGQSTSNVAINSPQAAPKSSAEWSYIAQDMNKPEHERVVALEALSSSPSQNALVAVARGLKDPSARIREAAIVAAKPYQLEHRWRLVAPLLADEDHTVRITAAANLVRDYSSLDQAKQSDSKSALLELESYLKAQPDQSSHLFLADVYRWQKQWDKASELYHQVLSEDQKNVQAWLNLADNYRGQGKDKQAINVLNQAMMVAPSNATLHYSKSLALVRLEDKEQAAKEIQIAADMAVDNSYYWYLNGVLQENVDVDISTASFEKAYKISGDPVQLYAVCDMYIRYDNGKAAQCLEELTKIAPPTVIKQLEAKRPS</sequence>
<proteinExistence type="predicted"/>
<dbReference type="Proteomes" id="UP000235828">
    <property type="component" value="Chromosome B"/>
</dbReference>
<dbReference type="AlphaFoldDB" id="A0A2N8ZM46"/>
<dbReference type="Gene3D" id="1.25.40.10">
    <property type="entry name" value="Tetratricopeptide repeat domain"/>
    <property type="match status" value="1"/>
</dbReference>
<dbReference type="PROSITE" id="PS50005">
    <property type="entry name" value="TPR"/>
    <property type="match status" value="1"/>
</dbReference>
<feature type="repeat" description="TPR" evidence="1">
    <location>
        <begin position="204"/>
        <end position="237"/>
    </location>
</feature>
<dbReference type="SUPFAM" id="SSF48371">
    <property type="entry name" value="ARM repeat"/>
    <property type="match status" value="1"/>
</dbReference>
<dbReference type="OrthoDB" id="6396839at2"/>
<dbReference type="SUPFAM" id="SSF48452">
    <property type="entry name" value="TPR-like"/>
    <property type="match status" value="1"/>
</dbReference>
<protein>
    <submittedName>
        <fullName evidence="3">Uncharacterized protein</fullName>
    </submittedName>
</protein>
<dbReference type="InterPro" id="IPR011990">
    <property type="entry name" value="TPR-like_helical_dom_sf"/>
</dbReference>
<organism evidence="3 4">
    <name type="scientific">Vibrio tapetis subsp. tapetis</name>
    <dbReference type="NCBI Taxonomy" id="1671868"/>
    <lineage>
        <taxon>Bacteria</taxon>
        <taxon>Pseudomonadati</taxon>
        <taxon>Pseudomonadota</taxon>
        <taxon>Gammaproteobacteria</taxon>
        <taxon>Vibrionales</taxon>
        <taxon>Vibrionaceae</taxon>
        <taxon>Vibrio</taxon>
    </lineage>
</organism>